<keyword evidence="4" id="KW-1185">Reference proteome</keyword>
<keyword evidence="2" id="KW-0732">Signal</keyword>
<proteinExistence type="predicted"/>
<evidence type="ECO:0000256" key="2">
    <source>
        <dbReference type="SAM" id="SignalP"/>
    </source>
</evidence>
<organism evidence="3 4">
    <name type="scientific">Lactarius akahatsu</name>
    <dbReference type="NCBI Taxonomy" id="416441"/>
    <lineage>
        <taxon>Eukaryota</taxon>
        <taxon>Fungi</taxon>
        <taxon>Dikarya</taxon>
        <taxon>Basidiomycota</taxon>
        <taxon>Agaricomycotina</taxon>
        <taxon>Agaricomycetes</taxon>
        <taxon>Russulales</taxon>
        <taxon>Russulaceae</taxon>
        <taxon>Lactarius</taxon>
    </lineage>
</organism>
<feature type="compositionally biased region" description="Low complexity" evidence="1">
    <location>
        <begin position="118"/>
        <end position="129"/>
    </location>
</feature>
<comment type="caution">
    <text evidence="3">The sequence shown here is derived from an EMBL/GenBank/DDBJ whole genome shotgun (WGS) entry which is preliminary data.</text>
</comment>
<feature type="region of interest" description="Disordered" evidence="1">
    <location>
        <begin position="118"/>
        <end position="191"/>
    </location>
</feature>
<feature type="compositionally biased region" description="Low complexity" evidence="1">
    <location>
        <begin position="227"/>
        <end position="257"/>
    </location>
</feature>
<protein>
    <submittedName>
        <fullName evidence="3">Uncharacterized protein</fullName>
    </submittedName>
</protein>
<evidence type="ECO:0000313" key="3">
    <source>
        <dbReference type="EMBL" id="KAH8998087.1"/>
    </source>
</evidence>
<name>A0AAD4QBE1_9AGAM</name>
<feature type="chain" id="PRO_5041994338" evidence="2">
    <location>
        <begin position="20"/>
        <end position="265"/>
    </location>
</feature>
<dbReference type="EMBL" id="JAKELL010000006">
    <property type="protein sequence ID" value="KAH8998087.1"/>
    <property type="molecule type" value="Genomic_DNA"/>
</dbReference>
<feature type="region of interest" description="Disordered" evidence="1">
    <location>
        <begin position="216"/>
        <end position="265"/>
    </location>
</feature>
<dbReference type="AlphaFoldDB" id="A0AAD4QBE1"/>
<dbReference type="Proteomes" id="UP001201163">
    <property type="component" value="Unassembled WGS sequence"/>
</dbReference>
<reference evidence="3" key="1">
    <citation type="submission" date="2022-01" db="EMBL/GenBank/DDBJ databases">
        <title>Comparative genomics reveals a dynamic genome evolution in the ectomycorrhizal milk-cap (Lactarius) mushrooms.</title>
        <authorList>
            <consortium name="DOE Joint Genome Institute"/>
            <person name="Lebreton A."/>
            <person name="Tang N."/>
            <person name="Kuo A."/>
            <person name="LaButti K."/>
            <person name="Drula E."/>
            <person name="Barry K."/>
            <person name="Clum A."/>
            <person name="Lipzen A."/>
            <person name="Mousain D."/>
            <person name="Ng V."/>
            <person name="Wang R."/>
            <person name="Wang X."/>
            <person name="Dai Y."/>
            <person name="Henrissat B."/>
            <person name="Grigoriev I.V."/>
            <person name="Guerin-Laguette A."/>
            <person name="Yu F."/>
            <person name="Martin F.M."/>
        </authorList>
    </citation>
    <scope>NUCLEOTIDE SEQUENCE</scope>
    <source>
        <strain evidence="3">QP</strain>
    </source>
</reference>
<evidence type="ECO:0000256" key="1">
    <source>
        <dbReference type="SAM" id="MobiDB-lite"/>
    </source>
</evidence>
<feature type="compositionally biased region" description="Low complexity" evidence="1">
    <location>
        <begin position="178"/>
        <end position="191"/>
    </location>
</feature>
<gene>
    <name evidence="3" type="ORF">EDB92DRAFT_1837858</name>
</gene>
<feature type="signal peptide" evidence="2">
    <location>
        <begin position="1"/>
        <end position="19"/>
    </location>
</feature>
<sequence length="265" mass="26684">MAFFTLVFLAVLASPLISAGPVALNNATLLANGQQAQILNSEFKSLQVNDSCNTGETACIKKAFAACIDNAWQTEPCPSSKSCFALPQIRTNGTFVACTSQRNAASIIAATGAQGGITSNSTSGGNVTVPFPVIGSDSAGDCEDDGDGSPTRDSGRNTTQGTNDPGCGDDGKSTSEGPTTITVTLIPPTTTTILPGQASSLVSSINAKGLTFLPFPTSDAGPGSGNGSSSSSPSMILLTPRPLSSPTPTSFSTPSPSATESGYPY</sequence>
<accession>A0AAD4QBE1</accession>
<evidence type="ECO:0000313" key="4">
    <source>
        <dbReference type="Proteomes" id="UP001201163"/>
    </source>
</evidence>